<evidence type="ECO:0000256" key="2">
    <source>
        <dbReference type="ARBA" id="ARBA00022692"/>
    </source>
</evidence>
<evidence type="ECO:0000256" key="1">
    <source>
        <dbReference type="ARBA" id="ARBA00004141"/>
    </source>
</evidence>
<comment type="subcellular location">
    <subcellularLocation>
        <location evidence="1">Membrane</location>
        <topology evidence="1">Multi-pass membrane protein</topology>
    </subcellularLocation>
</comment>
<evidence type="ECO:0000256" key="5">
    <source>
        <dbReference type="SAM" id="Phobius"/>
    </source>
</evidence>
<feature type="transmembrane region" description="Helical" evidence="5">
    <location>
        <begin position="67"/>
        <end position="84"/>
    </location>
</feature>
<dbReference type="InterPro" id="IPR003339">
    <property type="entry name" value="ABC/ECF_trnsptr_transmembrane"/>
</dbReference>
<evidence type="ECO:0000256" key="3">
    <source>
        <dbReference type="ARBA" id="ARBA00022989"/>
    </source>
</evidence>
<dbReference type="RefSeq" id="WP_022003225.1">
    <property type="nucleotide sequence ID" value="NZ_HF995170.1"/>
</dbReference>
<dbReference type="Pfam" id="PF02361">
    <property type="entry name" value="CbiQ"/>
    <property type="match status" value="1"/>
</dbReference>
<feature type="transmembrane region" description="Helical" evidence="5">
    <location>
        <begin position="43"/>
        <end position="60"/>
    </location>
</feature>
<keyword evidence="4 5" id="KW-0472">Membrane</keyword>
<feature type="transmembrane region" description="Helical" evidence="5">
    <location>
        <begin position="90"/>
        <end position="107"/>
    </location>
</feature>
<protein>
    <submittedName>
        <fullName evidence="6">ABC-type cobalt transport system permease component CbiQ</fullName>
    </submittedName>
</protein>
<reference evidence="6" key="1">
    <citation type="submission" date="2012-11" db="EMBL/GenBank/DDBJ databases">
        <title>Dependencies among metagenomic species, viruses, plasmids and units of genetic variation.</title>
        <authorList>
            <person name="Nielsen H.B."/>
            <person name="Almeida M."/>
            <person name="Juncker A.S."/>
            <person name="Rasmussen S."/>
            <person name="Li J."/>
            <person name="Sunagawa S."/>
            <person name="Plichta D."/>
            <person name="Gautier L."/>
            <person name="Le Chatelier E."/>
            <person name="Peletier E."/>
            <person name="Bonde I."/>
            <person name="Nielsen T."/>
            <person name="Manichanh C."/>
            <person name="Arumugam M."/>
            <person name="Batto J."/>
            <person name="Santos M.B.Q.D."/>
            <person name="Blom N."/>
            <person name="Borruel N."/>
            <person name="Burgdorf K.S."/>
            <person name="Boumezbeur F."/>
            <person name="Casellas F."/>
            <person name="Dore J."/>
            <person name="Guarner F."/>
            <person name="Hansen T."/>
            <person name="Hildebrand F."/>
            <person name="Kaas R.S."/>
            <person name="Kennedy S."/>
            <person name="Kristiansen K."/>
            <person name="Kultima J.R."/>
            <person name="Leonard P."/>
            <person name="Levenez F."/>
            <person name="Lund O."/>
            <person name="Moumen B."/>
            <person name="Le Paslier D."/>
            <person name="Pons N."/>
            <person name="Pedersen O."/>
            <person name="Prifti E."/>
            <person name="Qin J."/>
            <person name="Raes J."/>
            <person name="Tap J."/>
            <person name="Tims S."/>
            <person name="Ussery D.W."/>
            <person name="Yamada T."/>
            <person name="MetaHit consortium"/>
            <person name="Renault P."/>
            <person name="Sicheritz-Ponten T."/>
            <person name="Bork P."/>
            <person name="Wang J."/>
            <person name="Brunak S."/>
            <person name="Ehrlich S.D."/>
        </authorList>
    </citation>
    <scope>NUCLEOTIDE SEQUENCE [LARGE SCALE GENOMIC DNA]</scope>
</reference>
<dbReference type="GO" id="GO:0005886">
    <property type="term" value="C:plasma membrane"/>
    <property type="evidence" value="ECO:0007669"/>
    <property type="project" value="UniProtKB-ARBA"/>
</dbReference>
<gene>
    <name evidence="6" type="ORF">BN734_01602</name>
</gene>
<accession>R5QB06</accession>
<keyword evidence="2 5" id="KW-0812">Transmembrane</keyword>
<evidence type="ECO:0000313" key="7">
    <source>
        <dbReference type="Proteomes" id="UP000017998"/>
    </source>
</evidence>
<feature type="transmembrane region" description="Helical" evidence="5">
    <location>
        <begin position="221"/>
        <end position="239"/>
    </location>
</feature>
<keyword evidence="3 5" id="KW-1133">Transmembrane helix</keyword>
<name>R5QB06_9FIRM</name>
<organism evidence="6 7">
    <name type="scientific">[Ruminococcus] torques CAG:61</name>
    <dbReference type="NCBI Taxonomy" id="1263108"/>
    <lineage>
        <taxon>Bacteria</taxon>
        <taxon>Bacillati</taxon>
        <taxon>Bacillota</taxon>
        <taxon>Clostridia</taxon>
        <taxon>Lachnospirales</taxon>
        <taxon>Lachnospiraceae</taxon>
        <taxon>Mediterraneibacter</taxon>
    </lineage>
</organism>
<evidence type="ECO:0000256" key="4">
    <source>
        <dbReference type="ARBA" id="ARBA00023136"/>
    </source>
</evidence>
<proteinExistence type="predicted"/>
<dbReference type="CDD" id="cd16914">
    <property type="entry name" value="EcfT"/>
    <property type="match status" value="1"/>
</dbReference>
<feature type="transmembrane region" description="Helical" evidence="5">
    <location>
        <begin position="21"/>
        <end position="37"/>
    </location>
</feature>
<dbReference type="AlphaFoldDB" id="R5QB06"/>
<sequence length="240" mass="26692">MGNGIITFKEYGKRSPLDARTCILAMLTVSVVMISGSLQGIEFYIRIGCCVLPFIFLIMLKRYMLASIYFTVVGLALLIEGALVQTGRGAIGLIVVVVSGLVTRFVVPMVMGYSIMASISVSEFITSMERMYVPSAITIPLSVMFRFFPTISEENLAISEMMKVRKSKTKRMGLLKRMEYQLVPVMMSTVRIADELSQASMTKGLGGSDKRTHICKVGFRVQDYVLILILGIMLILYTVY</sequence>
<comment type="caution">
    <text evidence="6">The sequence shown here is derived from an EMBL/GenBank/DDBJ whole genome shotgun (WGS) entry which is preliminary data.</text>
</comment>
<dbReference type="Proteomes" id="UP000017998">
    <property type="component" value="Unassembled WGS sequence"/>
</dbReference>
<evidence type="ECO:0000313" key="6">
    <source>
        <dbReference type="EMBL" id="CCZ25788.1"/>
    </source>
</evidence>
<dbReference type="EMBL" id="CAZS010000050">
    <property type="protein sequence ID" value="CCZ25788.1"/>
    <property type="molecule type" value="Genomic_DNA"/>
</dbReference>